<dbReference type="InterPro" id="IPR011009">
    <property type="entry name" value="Kinase-like_dom_sf"/>
</dbReference>
<sequence>MAGRRVKGKDSKAITAVAIDKDKNSQHALKWALDHIVGDSPNCILLHVQTKLRIGEGENTEAPHDNQEEAHKFFLPFRGFCAKKGIRATELLLHDIDIGNAIVDYINKNSIANIVIGASARNTFLKKFKSVDVPTTLLKTTPDTCSVYIVSKDKLLTSRQASRPQTPQHNPQPSKQQSLLSILSDPGPTSFTSTESGRSSSALPPTRHYKPCLNMSSPGELSNELSSNRHSVESNASFYSILGRSTYGGSSHSSTSMYDITDGDEEGLSGGNITEQENQNLELEAPHHQAAPESEKLEETKVAREMLRELSEMDKQKTQGAIHANEAAQRLAEIEKQKRRLVEMQAKFNEQNMSNTVSYRRYSIKDVEDATDGFSDALKIGEGGYGPVFKAVLENTSVAIKILKSDVSQGLKQFQQEVEVLSCMRHPNMVILLGACPEYGCLVYEYMENGTLEDRLFCKDDTPPLSWKARFRIAAEIATGLLFLHQAKPEPLVHRDLKPANILLDGHMISKISDVGLARLVPPAVADSFTHYHMTAAAGTFCYIDPEYQQTGMLGVKSDLYSFGVVLLQILTAMPAMGLSHRVEQGIEKNRLKEVLDPRISDWPEEETLVLAQLALQCCELRKKDRPDLATVLLPALSKLREFATEDHEVHSSGRTSSVSRAHNSVPRSPISSSSQRMHTDTNNWNFDFRSKIAAEIATGLLFLHQAKPEPLVHRDLKPANILLDGHMISKISDVGLARLVPPAVADSFTHYHMTAAAGTFCYIDPEYQQTGMLGVKSDLYSFGVVLLQILTAMPAMGLSHRVEQGIEKNRLREVLDPRISDWPEEETLVLAQLALQCCELRKKDRPDLATVLLPALSKLREFATEDHEVHSSGRTSSVSRAHNSVPRSPISSSSQVGFLEPERLQRSRRLFSSTVPAIGGPSRCHHNHEAAIGYLYLSLRGFALQGSLDPKDPSLDDAFRVINSIGWSYTVMHVHPFFPRVVREFISNKPFNDEGALIWGHVYRFTPYVINQLMMTPSVKHSFGWIEVVLKQAISHLTGGQCSGWTRFSLNSLINPFQVLYRVCELN</sequence>
<evidence type="ECO:0000256" key="3">
    <source>
        <dbReference type="ARBA" id="ARBA00022786"/>
    </source>
</evidence>
<evidence type="ECO:0000256" key="1">
    <source>
        <dbReference type="ARBA" id="ARBA00000900"/>
    </source>
</evidence>
<feature type="compositionally biased region" description="Polar residues" evidence="5">
    <location>
        <begin position="873"/>
        <end position="883"/>
    </location>
</feature>
<evidence type="ECO:0000313" key="7">
    <source>
        <dbReference type="EMBL" id="KAF3493186.1"/>
    </source>
</evidence>
<dbReference type="Gene3D" id="3.40.50.620">
    <property type="entry name" value="HUPs"/>
    <property type="match status" value="1"/>
</dbReference>
<dbReference type="EMBL" id="QGKV02002055">
    <property type="protein sequence ID" value="KAF3493186.1"/>
    <property type="molecule type" value="Genomic_DNA"/>
</dbReference>
<protein>
    <recommendedName>
        <fullName evidence="2">RING-type E3 ubiquitin transferase</fullName>
        <ecNumber evidence="2">2.3.2.27</ecNumber>
    </recommendedName>
</protein>
<dbReference type="PROSITE" id="PS50011">
    <property type="entry name" value="PROTEIN_KINASE_DOM"/>
    <property type="match status" value="2"/>
</dbReference>
<feature type="region of interest" description="Disordered" evidence="5">
    <location>
        <begin position="865"/>
        <end position="898"/>
    </location>
</feature>
<feature type="coiled-coil region" evidence="4">
    <location>
        <begin position="324"/>
        <end position="354"/>
    </location>
</feature>
<proteinExistence type="predicted"/>
<dbReference type="PROSITE" id="PS00108">
    <property type="entry name" value="PROTEIN_KINASE_ST"/>
    <property type="match status" value="2"/>
</dbReference>
<feature type="compositionally biased region" description="Low complexity" evidence="5">
    <location>
        <begin position="189"/>
        <end position="201"/>
    </location>
</feature>
<evidence type="ECO:0000259" key="6">
    <source>
        <dbReference type="PROSITE" id="PS50011"/>
    </source>
</evidence>
<dbReference type="InterPro" id="IPR051348">
    <property type="entry name" value="U-box_ubiquitin_ligases"/>
</dbReference>
<accession>A0ABQ7A6F1</accession>
<dbReference type="EC" id="2.3.2.27" evidence="2"/>
<feature type="compositionally biased region" description="Polar residues" evidence="5">
    <location>
        <begin position="214"/>
        <end position="228"/>
    </location>
</feature>
<feature type="compositionally biased region" description="Polar residues" evidence="5">
    <location>
        <begin position="158"/>
        <end position="181"/>
    </location>
</feature>
<dbReference type="PANTHER" id="PTHR45647">
    <property type="entry name" value="OS02G0152300 PROTEIN"/>
    <property type="match status" value="1"/>
</dbReference>
<comment type="caution">
    <text evidence="7">The sequence shown here is derived from an EMBL/GenBank/DDBJ whole genome shotgun (WGS) entry which is preliminary data.</text>
</comment>
<dbReference type="InterPro" id="IPR008271">
    <property type="entry name" value="Ser/Thr_kinase_AS"/>
</dbReference>
<feature type="compositionally biased region" description="Polar residues" evidence="5">
    <location>
        <begin position="653"/>
        <end position="663"/>
    </location>
</feature>
<dbReference type="CDD" id="cd01989">
    <property type="entry name" value="USP_STK_Ubox_N"/>
    <property type="match status" value="1"/>
</dbReference>
<evidence type="ECO:0000313" key="8">
    <source>
        <dbReference type="Proteomes" id="UP000266723"/>
    </source>
</evidence>
<dbReference type="PANTHER" id="PTHR45647:SF47">
    <property type="entry name" value="KINASE WITH ADENINE NUCLEOTIDE ALPHA HYDROLASES-LIKE DOMAIN-CONTAINING PROTEIN"/>
    <property type="match status" value="1"/>
</dbReference>
<dbReference type="InterPro" id="IPR001245">
    <property type="entry name" value="Ser-Thr/Tyr_kinase_cat_dom"/>
</dbReference>
<dbReference type="CDD" id="cd14066">
    <property type="entry name" value="STKc_IRAK"/>
    <property type="match status" value="1"/>
</dbReference>
<dbReference type="Gene3D" id="3.30.200.20">
    <property type="entry name" value="Phosphorylase Kinase, domain 1"/>
    <property type="match status" value="1"/>
</dbReference>
<dbReference type="SUPFAM" id="SSF52402">
    <property type="entry name" value="Adenine nucleotide alpha hydrolases-like"/>
    <property type="match status" value="1"/>
</dbReference>
<keyword evidence="4" id="KW-0175">Coiled coil</keyword>
<gene>
    <name evidence="7" type="ORF">DY000_02055015</name>
</gene>
<dbReference type="InterPro" id="IPR000719">
    <property type="entry name" value="Prot_kinase_dom"/>
</dbReference>
<dbReference type="Pfam" id="PF00069">
    <property type="entry name" value="Pkinase"/>
    <property type="match status" value="1"/>
</dbReference>
<feature type="region of interest" description="Disordered" evidence="5">
    <location>
        <begin position="647"/>
        <end position="679"/>
    </location>
</feature>
<feature type="compositionally biased region" description="Low complexity" evidence="5">
    <location>
        <begin position="665"/>
        <end position="675"/>
    </location>
</feature>
<evidence type="ECO:0000256" key="5">
    <source>
        <dbReference type="SAM" id="MobiDB-lite"/>
    </source>
</evidence>
<organism evidence="7 8">
    <name type="scientific">Brassica cretica</name>
    <name type="common">Mustard</name>
    <dbReference type="NCBI Taxonomy" id="69181"/>
    <lineage>
        <taxon>Eukaryota</taxon>
        <taxon>Viridiplantae</taxon>
        <taxon>Streptophyta</taxon>
        <taxon>Embryophyta</taxon>
        <taxon>Tracheophyta</taxon>
        <taxon>Spermatophyta</taxon>
        <taxon>Magnoliopsida</taxon>
        <taxon>eudicotyledons</taxon>
        <taxon>Gunneridae</taxon>
        <taxon>Pentapetalae</taxon>
        <taxon>rosids</taxon>
        <taxon>malvids</taxon>
        <taxon>Brassicales</taxon>
        <taxon>Brassicaceae</taxon>
        <taxon>Brassiceae</taxon>
        <taxon>Brassica</taxon>
    </lineage>
</organism>
<dbReference type="Pfam" id="PF07714">
    <property type="entry name" value="PK_Tyr_Ser-Thr"/>
    <property type="match status" value="1"/>
</dbReference>
<dbReference type="Proteomes" id="UP000266723">
    <property type="component" value="Unassembled WGS sequence"/>
</dbReference>
<dbReference type="Gene3D" id="1.10.510.10">
    <property type="entry name" value="Transferase(Phosphotransferase) domain 1"/>
    <property type="match status" value="2"/>
</dbReference>
<dbReference type="SUPFAM" id="SSF56112">
    <property type="entry name" value="Protein kinase-like (PK-like)"/>
    <property type="match status" value="2"/>
</dbReference>
<dbReference type="InterPro" id="IPR006016">
    <property type="entry name" value="UspA"/>
</dbReference>
<reference evidence="7 8" key="1">
    <citation type="journal article" date="2020" name="BMC Genomics">
        <title>Intraspecific diversification of the crop wild relative Brassica cretica Lam. using demographic model selection.</title>
        <authorList>
            <person name="Kioukis A."/>
            <person name="Michalopoulou V.A."/>
            <person name="Briers L."/>
            <person name="Pirintsos S."/>
            <person name="Studholme D.J."/>
            <person name="Pavlidis P."/>
            <person name="Sarris P.F."/>
        </authorList>
    </citation>
    <scope>NUCLEOTIDE SEQUENCE [LARGE SCALE GENOMIC DNA]</scope>
    <source>
        <strain evidence="8">cv. PFS-1207/04</strain>
    </source>
</reference>
<keyword evidence="3" id="KW-0833">Ubl conjugation pathway</keyword>
<dbReference type="InterPro" id="IPR014729">
    <property type="entry name" value="Rossmann-like_a/b/a_fold"/>
</dbReference>
<feature type="domain" description="Protein kinase" evidence="6">
    <location>
        <begin position="374"/>
        <end position="637"/>
    </location>
</feature>
<feature type="region of interest" description="Disordered" evidence="5">
    <location>
        <begin position="158"/>
        <end position="228"/>
    </location>
</feature>
<name>A0ABQ7A6F1_BRACR</name>
<feature type="domain" description="Protein kinase" evidence="6">
    <location>
        <begin position="629"/>
        <end position="857"/>
    </location>
</feature>
<feature type="compositionally biased region" description="Low complexity" evidence="5">
    <location>
        <begin position="885"/>
        <end position="895"/>
    </location>
</feature>
<evidence type="ECO:0000256" key="4">
    <source>
        <dbReference type="SAM" id="Coils"/>
    </source>
</evidence>
<comment type="catalytic activity">
    <reaction evidence="1">
        <text>S-ubiquitinyl-[E2 ubiquitin-conjugating enzyme]-L-cysteine + [acceptor protein]-L-lysine = [E2 ubiquitin-conjugating enzyme]-L-cysteine + N(6)-ubiquitinyl-[acceptor protein]-L-lysine.</text>
        <dbReference type="EC" id="2.3.2.27"/>
    </reaction>
</comment>
<dbReference type="Pfam" id="PF00582">
    <property type="entry name" value="Usp"/>
    <property type="match status" value="1"/>
</dbReference>
<feature type="region of interest" description="Disordered" evidence="5">
    <location>
        <begin position="248"/>
        <end position="272"/>
    </location>
</feature>
<dbReference type="SMART" id="SM00220">
    <property type="entry name" value="S_TKc"/>
    <property type="match status" value="1"/>
</dbReference>
<evidence type="ECO:0000256" key="2">
    <source>
        <dbReference type="ARBA" id="ARBA00012483"/>
    </source>
</evidence>
<keyword evidence="8" id="KW-1185">Reference proteome</keyword>